<keyword evidence="1" id="KW-0812">Transmembrane</keyword>
<dbReference type="AlphaFoldDB" id="A0A8J7IWF6"/>
<organism evidence="2 3">
    <name type="scientific">Halocynthiibacter styelae</name>
    <dbReference type="NCBI Taxonomy" id="2761955"/>
    <lineage>
        <taxon>Bacteria</taxon>
        <taxon>Pseudomonadati</taxon>
        <taxon>Pseudomonadota</taxon>
        <taxon>Alphaproteobacteria</taxon>
        <taxon>Rhodobacterales</taxon>
        <taxon>Paracoccaceae</taxon>
        <taxon>Halocynthiibacter</taxon>
    </lineage>
</organism>
<accession>A0A8J7IWF6</accession>
<gene>
    <name evidence="2" type="ORF">H1D41_10535</name>
</gene>
<sequence>MNTMRIIFITISLSAIGGFYYLSYMGVMGESRDLDRSVRLGGPSGVSNGRVK</sequence>
<comment type="caution">
    <text evidence="2">The sequence shown here is derived from an EMBL/GenBank/DDBJ whole genome shotgun (WGS) entry which is preliminary data.</text>
</comment>
<protein>
    <submittedName>
        <fullName evidence="2">Uncharacterized protein</fullName>
    </submittedName>
</protein>
<keyword evidence="3" id="KW-1185">Reference proteome</keyword>
<name>A0A8J7IWF6_9RHOB</name>
<proteinExistence type="predicted"/>
<keyword evidence="1" id="KW-0472">Membrane</keyword>
<feature type="transmembrane region" description="Helical" evidence="1">
    <location>
        <begin position="6"/>
        <end position="27"/>
    </location>
</feature>
<keyword evidence="1" id="KW-1133">Transmembrane helix</keyword>
<reference evidence="2" key="1">
    <citation type="submission" date="2020-10" db="EMBL/GenBank/DDBJ databases">
        <title>Paenihalocynthiibacter styelae gen. nov., sp. nov., isolated from stalked sea squirt Styela clava.</title>
        <authorList>
            <person name="Kim Y.-O."/>
            <person name="Yoon J.-H."/>
        </authorList>
    </citation>
    <scope>NUCLEOTIDE SEQUENCE</scope>
    <source>
        <strain evidence="2">MYP1-1</strain>
    </source>
</reference>
<dbReference type="EMBL" id="JADCKQ010000007">
    <property type="protein sequence ID" value="MBI1494073.1"/>
    <property type="molecule type" value="Genomic_DNA"/>
</dbReference>
<evidence type="ECO:0000313" key="2">
    <source>
        <dbReference type="EMBL" id="MBI1494073.1"/>
    </source>
</evidence>
<evidence type="ECO:0000256" key="1">
    <source>
        <dbReference type="SAM" id="Phobius"/>
    </source>
</evidence>
<dbReference type="RefSeq" id="WP_198645478.1">
    <property type="nucleotide sequence ID" value="NZ_JADCKQ010000007.1"/>
</dbReference>
<dbReference type="Proteomes" id="UP000640583">
    <property type="component" value="Unassembled WGS sequence"/>
</dbReference>
<evidence type="ECO:0000313" key="3">
    <source>
        <dbReference type="Proteomes" id="UP000640583"/>
    </source>
</evidence>